<feature type="compositionally biased region" description="Low complexity" evidence="7">
    <location>
        <begin position="21"/>
        <end position="32"/>
    </location>
</feature>
<keyword evidence="8" id="KW-0472">Membrane</keyword>
<evidence type="ECO:0000256" key="4">
    <source>
        <dbReference type="ARBA" id="ARBA00022679"/>
    </source>
</evidence>
<feature type="region of interest" description="Disordered" evidence="7">
    <location>
        <begin position="1"/>
        <end position="38"/>
    </location>
</feature>
<evidence type="ECO:0000256" key="3">
    <source>
        <dbReference type="ARBA" id="ARBA00022553"/>
    </source>
</evidence>
<dbReference type="SMART" id="SM00387">
    <property type="entry name" value="HATPase_c"/>
    <property type="match status" value="1"/>
</dbReference>
<proteinExistence type="predicted"/>
<name>A0ABN1W6S0_9PSEU</name>
<keyword evidence="8" id="KW-1133">Transmembrane helix</keyword>
<dbReference type="EMBL" id="BAAALN010000005">
    <property type="protein sequence ID" value="GAA1237115.1"/>
    <property type="molecule type" value="Genomic_DNA"/>
</dbReference>
<dbReference type="Pfam" id="PF02518">
    <property type="entry name" value="HATPase_c"/>
    <property type="match status" value="1"/>
</dbReference>
<dbReference type="InterPro" id="IPR003594">
    <property type="entry name" value="HATPase_dom"/>
</dbReference>
<sequence length="1164" mass="121474">MLDEKAEEGRAGGDGPDDPAAEATASPSAASSGGSGGRGLRNWRLRSKLALILIIPTITALVLAGMRVYDSLDRANQLRQTADQVQLADQISDVVHQLQIERELAVLKLGAPAGNTERADLFTAQVEQVDTAVGRLNDLAAELSVDDPAMQARYDAGVNRLGVLDSMRQAVTEGAMTPRTLLDQYTLLITGLVQLDREVTTAINDRDLLRDSNAIHALSEAKEYISLEGAIVSLAAQRNDFPQYMVEDAKDAMASGESASEDFNAYASLAQRQYFIDTVSGTEIDRRQMQRDQAFARVGNDEPPQINQQQFVGDLAVTRDNYREAESGLLSELEQQSAGLAEDATFGAWRDAVIVALALVAALALMLWVSRSMLAPLRTLRENALEVAYVRLPETVRRILADPNPMEASRKGISPVPVETKEEIGEVARSFDVVHERAVRMAAEQALLRENVNGIFVNLSRRSQRLVERQLGVIDRLESDEQDPDQLAHLFELDHLATRLRRNGESLLVLSGAGLSKSMAKPVAAADVVGASVSEIEQYARVEVGSVPDAAVHGRAVNDLVHLLAELLDNATYFSEPDTRISVRAAVTRKRSLAIQITDRGVGMDEDQFAEANERLADPPDLDVSVTRRMGLYVVARLAQRHGIDVRLRENEDIEGGVVARVVVPRELLTDAPGGPQGMTPAMGGQHNGSYAGVPAAAELPMRRLDDADGVGEVVADNPAAQPASAFEPAPPLDDSPWPSAEDVPEDASELDYLSGTPVGGDSATTVMPAASGPAGGGPEDDQPGLTPLDQPISLDDLVGGPNKAAGPFVSPAEREPDSLPKRTPGETTGSAKSAPSQPAQPAPSQPAQPPQPAGGNTAGNGTGVGTAGTGGPTATGDGRSGAGSVPEDDPFALPKREPRYVAPETAAGPGPSHRAAGNRTAAAAGATGTAAAHEPDAAHGADAAQSGTGGAALEEEAPTKRLPIYQSVLSRWFSEEEEEPEAGAGDQASDVADAGTARAGASPGGASAGGVQEDWRSVSDTGWEAAQSLLEPKGEEITTAGLPKRVPNAYLVPGSVTEAGDSPAAGAAQAGTETFADPAASEPAASEPAASAPAASAPAAAAPAAEKPAVSRSAEAARTRMASFQRGFTSGRHALQEQPDQAGTQFEAESNGSTGNGVHGAKE</sequence>
<keyword evidence="11" id="KW-1185">Reference proteome</keyword>
<gene>
    <name evidence="10" type="ORF">GCM10009676_21850</name>
</gene>
<evidence type="ECO:0000256" key="7">
    <source>
        <dbReference type="SAM" id="MobiDB-lite"/>
    </source>
</evidence>
<feature type="compositionally biased region" description="Pro residues" evidence="7">
    <location>
        <begin position="839"/>
        <end position="853"/>
    </location>
</feature>
<keyword evidence="3" id="KW-0597">Phosphoprotein</keyword>
<feature type="compositionally biased region" description="Gly residues" evidence="7">
    <location>
        <begin position="1155"/>
        <end position="1164"/>
    </location>
</feature>
<keyword evidence="4" id="KW-0808">Transferase</keyword>
<feature type="compositionally biased region" description="Low complexity" evidence="7">
    <location>
        <begin position="915"/>
        <end position="933"/>
    </location>
</feature>
<protein>
    <recommendedName>
        <fullName evidence="2">histidine kinase</fullName>
        <ecNumber evidence="2">2.7.13.3</ecNumber>
    </recommendedName>
</protein>
<dbReference type="PANTHER" id="PTHR44936:SF9">
    <property type="entry name" value="SENSOR PROTEIN CREC"/>
    <property type="match status" value="1"/>
</dbReference>
<dbReference type="Pfam" id="PF08376">
    <property type="entry name" value="NIT"/>
    <property type="match status" value="1"/>
</dbReference>
<evidence type="ECO:0000256" key="2">
    <source>
        <dbReference type="ARBA" id="ARBA00012438"/>
    </source>
</evidence>
<dbReference type="SUPFAM" id="SSF55874">
    <property type="entry name" value="ATPase domain of HSP90 chaperone/DNA topoisomerase II/histidine kinase"/>
    <property type="match status" value="1"/>
</dbReference>
<reference evidence="10 11" key="1">
    <citation type="journal article" date="2019" name="Int. J. Syst. Evol. Microbiol.">
        <title>The Global Catalogue of Microorganisms (GCM) 10K type strain sequencing project: providing services to taxonomists for standard genome sequencing and annotation.</title>
        <authorList>
            <consortium name="The Broad Institute Genomics Platform"/>
            <consortium name="The Broad Institute Genome Sequencing Center for Infectious Disease"/>
            <person name="Wu L."/>
            <person name="Ma J."/>
        </authorList>
    </citation>
    <scope>NUCLEOTIDE SEQUENCE [LARGE SCALE GENOMIC DNA]</scope>
    <source>
        <strain evidence="10 11">JCM 13023</strain>
    </source>
</reference>
<dbReference type="EC" id="2.7.13.3" evidence="2"/>
<feature type="compositionally biased region" description="Basic and acidic residues" evidence="7">
    <location>
        <begin position="813"/>
        <end position="825"/>
    </location>
</feature>
<feature type="region of interest" description="Disordered" evidence="7">
    <location>
        <begin position="1054"/>
        <end position="1164"/>
    </location>
</feature>
<dbReference type="Proteomes" id="UP001500653">
    <property type="component" value="Unassembled WGS sequence"/>
</dbReference>
<evidence type="ECO:0000259" key="9">
    <source>
        <dbReference type="SMART" id="SM00387"/>
    </source>
</evidence>
<dbReference type="Gene3D" id="6.10.340.10">
    <property type="match status" value="1"/>
</dbReference>
<comment type="caution">
    <text evidence="10">The sequence shown here is derived from an EMBL/GenBank/DDBJ whole genome shotgun (WGS) entry which is preliminary data.</text>
</comment>
<dbReference type="InterPro" id="IPR036890">
    <property type="entry name" value="HATPase_C_sf"/>
</dbReference>
<dbReference type="InterPro" id="IPR013587">
    <property type="entry name" value="Nitrate/nitrite_sensing"/>
</dbReference>
<dbReference type="InterPro" id="IPR050980">
    <property type="entry name" value="2C_sensor_his_kinase"/>
</dbReference>
<keyword evidence="6" id="KW-0902">Two-component regulatory system</keyword>
<accession>A0ABN1W6S0</accession>
<feature type="transmembrane region" description="Helical" evidence="8">
    <location>
        <begin position="49"/>
        <end position="69"/>
    </location>
</feature>
<evidence type="ECO:0000256" key="5">
    <source>
        <dbReference type="ARBA" id="ARBA00022777"/>
    </source>
</evidence>
<dbReference type="PANTHER" id="PTHR44936">
    <property type="entry name" value="SENSOR PROTEIN CREC"/>
    <property type="match status" value="1"/>
</dbReference>
<evidence type="ECO:0000313" key="10">
    <source>
        <dbReference type="EMBL" id="GAA1237115.1"/>
    </source>
</evidence>
<feature type="compositionally biased region" description="Polar residues" evidence="7">
    <location>
        <begin position="1139"/>
        <end position="1154"/>
    </location>
</feature>
<feature type="compositionally biased region" description="Low complexity" evidence="7">
    <location>
        <begin position="1058"/>
        <end position="1109"/>
    </location>
</feature>
<feature type="domain" description="Histidine kinase/HSP90-like ATPase" evidence="9">
    <location>
        <begin position="555"/>
        <end position="668"/>
    </location>
</feature>
<keyword evidence="8" id="KW-0812">Transmembrane</keyword>
<evidence type="ECO:0000256" key="8">
    <source>
        <dbReference type="SAM" id="Phobius"/>
    </source>
</evidence>
<comment type="catalytic activity">
    <reaction evidence="1">
        <text>ATP + protein L-histidine = ADP + protein N-phospho-L-histidine.</text>
        <dbReference type="EC" id="2.7.13.3"/>
    </reaction>
</comment>
<feature type="compositionally biased region" description="Gly residues" evidence="7">
    <location>
        <begin position="857"/>
        <end position="882"/>
    </location>
</feature>
<evidence type="ECO:0000256" key="6">
    <source>
        <dbReference type="ARBA" id="ARBA00023012"/>
    </source>
</evidence>
<dbReference type="Gene3D" id="3.30.565.10">
    <property type="entry name" value="Histidine kinase-like ATPase, C-terminal domain"/>
    <property type="match status" value="1"/>
</dbReference>
<organism evidence="10 11">
    <name type="scientific">Prauserella halophila</name>
    <dbReference type="NCBI Taxonomy" id="185641"/>
    <lineage>
        <taxon>Bacteria</taxon>
        <taxon>Bacillati</taxon>
        <taxon>Actinomycetota</taxon>
        <taxon>Actinomycetes</taxon>
        <taxon>Pseudonocardiales</taxon>
        <taxon>Pseudonocardiaceae</taxon>
        <taxon>Prauserella</taxon>
    </lineage>
</organism>
<evidence type="ECO:0000256" key="1">
    <source>
        <dbReference type="ARBA" id="ARBA00000085"/>
    </source>
</evidence>
<keyword evidence="5" id="KW-0418">Kinase</keyword>
<evidence type="ECO:0000313" key="11">
    <source>
        <dbReference type="Proteomes" id="UP001500653"/>
    </source>
</evidence>
<feature type="region of interest" description="Disordered" evidence="7">
    <location>
        <begin position="720"/>
        <end position="1021"/>
    </location>
</feature>